<dbReference type="InterPro" id="IPR002110">
    <property type="entry name" value="Ankyrin_rpt"/>
</dbReference>
<evidence type="ECO:0000256" key="1">
    <source>
        <dbReference type="ARBA" id="ARBA00022737"/>
    </source>
</evidence>
<dbReference type="InterPro" id="IPR050663">
    <property type="entry name" value="Ankyrin-SOCS_Box"/>
</dbReference>
<reference evidence="4" key="1">
    <citation type="submission" date="2023-08" db="EMBL/GenBank/DDBJ databases">
        <authorList>
            <person name="Alioto T."/>
            <person name="Alioto T."/>
            <person name="Gomez Garrido J."/>
        </authorList>
    </citation>
    <scope>NUCLEOTIDE SEQUENCE</scope>
</reference>
<proteinExistence type="predicted"/>
<name>A0AA36F8Y4_OCTVU</name>
<keyword evidence="1" id="KW-0677">Repeat</keyword>
<feature type="repeat" description="ANK" evidence="3">
    <location>
        <begin position="318"/>
        <end position="350"/>
    </location>
</feature>
<feature type="repeat" description="ANK" evidence="3">
    <location>
        <begin position="85"/>
        <end position="117"/>
    </location>
</feature>
<protein>
    <submittedName>
        <fullName evidence="4">Ankyrin repeat RF_0381 isoform X3</fullName>
    </submittedName>
</protein>
<organism evidence="4 5">
    <name type="scientific">Octopus vulgaris</name>
    <name type="common">Common octopus</name>
    <dbReference type="NCBI Taxonomy" id="6645"/>
    <lineage>
        <taxon>Eukaryota</taxon>
        <taxon>Metazoa</taxon>
        <taxon>Spiralia</taxon>
        <taxon>Lophotrochozoa</taxon>
        <taxon>Mollusca</taxon>
        <taxon>Cephalopoda</taxon>
        <taxon>Coleoidea</taxon>
        <taxon>Octopodiformes</taxon>
        <taxon>Octopoda</taxon>
        <taxon>Incirrata</taxon>
        <taxon>Octopodidae</taxon>
        <taxon>Octopus</taxon>
    </lineage>
</organism>
<evidence type="ECO:0000313" key="4">
    <source>
        <dbReference type="EMBL" id="CAI9728614.1"/>
    </source>
</evidence>
<dbReference type="PROSITE" id="PS50088">
    <property type="entry name" value="ANK_REPEAT"/>
    <property type="match status" value="8"/>
</dbReference>
<dbReference type="Pfam" id="PF12796">
    <property type="entry name" value="Ank_2"/>
    <property type="match status" value="4"/>
</dbReference>
<keyword evidence="5" id="KW-1185">Reference proteome</keyword>
<dbReference type="SMART" id="SM00248">
    <property type="entry name" value="ANK"/>
    <property type="match status" value="11"/>
</dbReference>
<gene>
    <name evidence="4" type="ORF">OCTVUL_1B015084</name>
</gene>
<evidence type="ECO:0000256" key="2">
    <source>
        <dbReference type="ARBA" id="ARBA00023043"/>
    </source>
</evidence>
<feature type="repeat" description="ANK" evidence="3">
    <location>
        <begin position="151"/>
        <end position="183"/>
    </location>
</feature>
<dbReference type="EMBL" id="OX597823">
    <property type="protein sequence ID" value="CAI9728614.1"/>
    <property type="molecule type" value="Genomic_DNA"/>
</dbReference>
<dbReference type="InterPro" id="IPR036770">
    <property type="entry name" value="Ankyrin_rpt-contain_sf"/>
</dbReference>
<accession>A0AA36F8Y4</accession>
<dbReference type="Proteomes" id="UP001162480">
    <property type="component" value="Chromosome 10"/>
</dbReference>
<dbReference type="PROSITE" id="PS50297">
    <property type="entry name" value="ANK_REP_REGION"/>
    <property type="match status" value="7"/>
</dbReference>
<dbReference type="PRINTS" id="PR01415">
    <property type="entry name" value="ANKYRIN"/>
</dbReference>
<dbReference type="GO" id="GO:0005634">
    <property type="term" value="C:nucleus"/>
    <property type="evidence" value="ECO:0007669"/>
    <property type="project" value="TreeGrafter"/>
</dbReference>
<evidence type="ECO:0000256" key="3">
    <source>
        <dbReference type="PROSITE-ProRule" id="PRU00023"/>
    </source>
</evidence>
<evidence type="ECO:0000313" key="5">
    <source>
        <dbReference type="Proteomes" id="UP001162480"/>
    </source>
</evidence>
<feature type="repeat" description="ANK" evidence="3">
    <location>
        <begin position="219"/>
        <end position="251"/>
    </location>
</feature>
<feature type="repeat" description="ANK" evidence="3">
    <location>
        <begin position="17"/>
        <end position="49"/>
    </location>
</feature>
<feature type="repeat" description="ANK" evidence="3">
    <location>
        <begin position="118"/>
        <end position="150"/>
    </location>
</feature>
<dbReference type="GO" id="GO:0045944">
    <property type="term" value="P:positive regulation of transcription by RNA polymerase II"/>
    <property type="evidence" value="ECO:0007669"/>
    <property type="project" value="TreeGrafter"/>
</dbReference>
<dbReference type="Gene3D" id="1.25.40.20">
    <property type="entry name" value="Ankyrin repeat-containing domain"/>
    <property type="match status" value="2"/>
</dbReference>
<dbReference type="AlphaFoldDB" id="A0AA36F8Y4"/>
<sequence length="423" mass="47051">MKTLVSPGDICTTIDSNGETPLHISIQKNKMECLKKMLELDISINARNNKGYTPLGYALLYGHMKIASEFVEKGAQVDEICVRKTGKTLLQKMVAINKPEAVRFLLENGALVNKCDECGMAPLHLAVITGHKIMVSILLEFGADINQINNFEQSPLHLAIQMNQSEMSKILINNGANLLAKDKADTTILNMSVSVGNIEICRQILKQTSVNLDTREKLFGRSPLHTACAIKSYPLTKLLLDYGANIKLITKNRKAPINIATEAGCTDIVKMLKEKSETLEKTSLRKSPLILAVDQGHLQIVQYIINSKGNNVNCRDVNGITPLHYASKNGLLMFVKIFVENGADVNAKDKRLKTPLHEAFFYGHDRIANYLVEAGADLHCLDDVQMSPFDYKTLQKLWTKKHVSDISNGNIFIFIPQTVLFTN</sequence>
<dbReference type="SUPFAM" id="SSF48403">
    <property type="entry name" value="Ankyrin repeat"/>
    <property type="match status" value="2"/>
</dbReference>
<dbReference type="PANTHER" id="PTHR24193">
    <property type="entry name" value="ANKYRIN REPEAT PROTEIN"/>
    <property type="match status" value="1"/>
</dbReference>
<keyword evidence="2 3" id="KW-0040">ANK repeat</keyword>
<feature type="repeat" description="ANK" evidence="3">
    <location>
        <begin position="351"/>
        <end position="383"/>
    </location>
</feature>
<feature type="repeat" description="ANK" evidence="3">
    <location>
        <begin position="50"/>
        <end position="78"/>
    </location>
</feature>
<dbReference type="GO" id="GO:0000976">
    <property type="term" value="F:transcription cis-regulatory region binding"/>
    <property type="evidence" value="ECO:0007669"/>
    <property type="project" value="TreeGrafter"/>
</dbReference>
<dbReference type="PANTHER" id="PTHR24193:SF121">
    <property type="entry name" value="ADA2A-CONTAINING COMPLEX COMPONENT 3, ISOFORM D"/>
    <property type="match status" value="1"/>
</dbReference>